<dbReference type="Pfam" id="PF01381">
    <property type="entry name" value="HTH_3"/>
    <property type="match status" value="1"/>
</dbReference>
<keyword evidence="4" id="KW-1185">Reference proteome</keyword>
<dbReference type="CDD" id="cd00093">
    <property type="entry name" value="HTH_XRE"/>
    <property type="match status" value="1"/>
</dbReference>
<proteinExistence type="predicted"/>
<dbReference type="InterPro" id="IPR001387">
    <property type="entry name" value="Cro/C1-type_HTH"/>
</dbReference>
<name>A0A6L5GQS1_9FIRM</name>
<sequence length="132" mass="15065">MSTLSKNIRFLRRECGLSQDDIADMLGYRSFTTVQKWESGDSEPNVRTLEGLADIFGVTLNDLISHDFADPENNAPDDDVYYIDPGTRKIAQQVYEDDNLRMLFDASRGAAPEDIQMAAEMIRRLTERNKKK</sequence>
<dbReference type="InterPro" id="IPR010982">
    <property type="entry name" value="Lambda_DNA-bd_dom_sf"/>
</dbReference>
<dbReference type="GO" id="GO:0003677">
    <property type="term" value="F:DNA binding"/>
    <property type="evidence" value="ECO:0007669"/>
    <property type="project" value="UniProtKB-KW"/>
</dbReference>
<feature type="domain" description="HTH cro/C1-type" evidence="2">
    <location>
        <begin position="8"/>
        <end position="63"/>
    </location>
</feature>
<accession>A0A6L5GQS1</accession>
<dbReference type="PROSITE" id="PS50943">
    <property type="entry name" value="HTH_CROC1"/>
    <property type="match status" value="1"/>
</dbReference>
<evidence type="ECO:0000313" key="4">
    <source>
        <dbReference type="Proteomes" id="UP000473648"/>
    </source>
</evidence>
<protein>
    <submittedName>
        <fullName evidence="3">Helix-turn-helix transcriptional regulator</fullName>
    </submittedName>
</protein>
<organism evidence="3 4">
    <name type="scientific">Candidatus Pseudoramibacter fermentans</name>
    <dbReference type="NCBI Taxonomy" id="2594427"/>
    <lineage>
        <taxon>Bacteria</taxon>
        <taxon>Bacillati</taxon>
        <taxon>Bacillota</taxon>
        <taxon>Clostridia</taxon>
        <taxon>Eubacteriales</taxon>
        <taxon>Eubacteriaceae</taxon>
        <taxon>Pseudoramibacter</taxon>
    </lineage>
</organism>
<dbReference type="Proteomes" id="UP000473648">
    <property type="component" value="Unassembled WGS sequence"/>
</dbReference>
<dbReference type="SUPFAM" id="SSF47413">
    <property type="entry name" value="lambda repressor-like DNA-binding domains"/>
    <property type="match status" value="1"/>
</dbReference>
<dbReference type="AlphaFoldDB" id="A0A6L5GQS1"/>
<evidence type="ECO:0000256" key="1">
    <source>
        <dbReference type="ARBA" id="ARBA00023125"/>
    </source>
</evidence>
<gene>
    <name evidence="3" type="ORF">FRC53_03435</name>
</gene>
<reference evidence="3" key="1">
    <citation type="journal article" date="2020" name="Appl. Environ. Microbiol.">
        <title>Medium-Chain Fatty Acid Synthesis by 'Candidatus Weimeria bifida' gen. nov., sp. nov., and 'Candidatus Pseudoramibacter fermentans' sp. nov.</title>
        <authorList>
            <person name="Scarborough M.J."/>
            <person name="Myers K.S."/>
            <person name="Donohue T.J."/>
            <person name="Noguera D.R."/>
        </authorList>
    </citation>
    <scope>NUCLEOTIDE SEQUENCE</scope>
    <source>
        <strain evidence="3">EUB1.1</strain>
    </source>
</reference>
<evidence type="ECO:0000259" key="2">
    <source>
        <dbReference type="PROSITE" id="PS50943"/>
    </source>
</evidence>
<dbReference type="Gene3D" id="1.10.260.40">
    <property type="entry name" value="lambda repressor-like DNA-binding domains"/>
    <property type="match status" value="1"/>
</dbReference>
<dbReference type="EMBL" id="VOGB01000004">
    <property type="protein sequence ID" value="MQM72478.1"/>
    <property type="molecule type" value="Genomic_DNA"/>
</dbReference>
<dbReference type="PANTHER" id="PTHR46558">
    <property type="entry name" value="TRACRIPTIONAL REGULATORY PROTEIN-RELATED-RELATED"/>
    <property type="match status" value="1"/>
</dbReference>
<dbReference type="PANTHER" id="PTHR46558:SF4">
    <property type="entry name" value="DNA-BIDING PHAGE PROTEIN"/>
    <property type="match status" value="1"/>
</dbReference>
<evidence type="ECO:0000313" key="3">
    <source>
        <dbReference type="EMBL" id="MQM72478.1"/>
    </source>
</evidence>
<keyword evidence="1" id="KW-0238">DNA-binding</keyword>
<dbReference type="SMART" id="SM00530">
    <property type="entry name" value="HTH_XRE"/>
    <property type="match status" value="1"/>
</dbReference>
<comment type="caution">
    <text evidence="3">The sequence shown here is derived from an EMBL/GenBank/DDBJ whole genome shotgun (WGS) entry which is preliminary data.</text>
</comment>